<gene>
    <name evidence="3" type="ORF">X801_03029</name>
</gene>
<name>A0A1S8X2Y3_OPIVI</name>
<dbReference type="InterPro" id="IPR010506">
    <property type="entry name" value="DMAP1-bd"/>
</dbReference>
<dbReference type="EMBL" id="KV892295">
    <property type="protein sequence ID" value="OON21079.1"/>
    <property type="molecule type" value="Genomic_DNA"/>
</dbReference>
<evidence type="ECO:0000313" key="3">
    <source>
        <dbReference type="EMBL" id="OON21079.1"/>
    </source>
</evidence>
<dbReference type="Pfam" id="PF06464">
    <property type="entry name" value="DMAP_binding"/>
    <property type="match status" value="1"/>
</dbReference>
<evidence type="ECO:0000256" key="1">
    <source>
        <dbReference type="SAM" id="MobiDB-lite"/>
    </source>
</evidence>
<feature type="region of interest" description="Disordered" evidence="1">
    <location>
        <begin position="94"/>
        <end position="128"/>
    </location>
</feature>
<accession>A0A1S8X2Y3</accession>
<proteinExistence type="predicted"/>
<dbReference type="PROSITE" id="PS51912">
    <property type="entry name" value="DMAP1_BIND"/>
    <property type="match status" value="1"/>
</dbReference>
<keyword evidence="4" id="KW-1185">Reference proteome</keyword>
<dbReference type="AlphaFoldDB" id="A0A1S8X2Y3"/>
<evidence type="ECO:0000259" key="2">
    <source>
        <dbReference type="PROSITE" id="PS51912"/>
    </source>
</evidence>
<protein>
    <submittedName>
        <fullName evidence="3">DMAP1-binding domain protein</fullName>
    </submittedName>
</protein>
<feature type="domain" description="DMAP1-binding" evidence="2">
    <location>
        <begin position="5"/>
        <end position="108"/>
    </location>
</feature>
<dbReference type="SMART" id="SM01137">
    <property type="entry name" value="DMAP_binding"/>
    <property type="match status" value="1"/>
</dbReference>
<organism evidence="3 4">
    <name type="scientific">Opisthorchis viverrini</name>
    <name type="common">Southeast Asian liver fluke</name>
    <dbReference type="NCBI Taxonomy" id="6198"/>
    <lineage>
        <taxon>Eukaryota</taxon>
        <taxon>Metazoa</taxon>
        <taxon>Spiralia</taxon>
        <taxon>Lophotrochozoa</taxon>
        <taxon>Platyhelminthes</taxon>
        <taxon>Trematoda</taxon>
        <taxon>Digenea</taxon>
        <taxon>Opisthorchiida</taxon>
        <taxon>Opisthorchiata</taxon>
        <taxon>Opisthorchiidae</taxon>
        <taxon>Opisthorchis</taxon>
    </lineage>
</organism>
<sequence>MDCLDFGHLPFEIRSKLAELEVELSEGDITEKGYQKKKAKLLAPYIESTVNPSPPLTSTPNVTQSSSGLHIPCGAVQLPGLTGSALDRRRLQLRSPASSGEDGSISGPDDNSNDCENGSPLHRPQNRRYIREDGRYRSGMQIPLLFLLFISVDSEQSHLTLIKFSPKGLLRDLLGRAVENLRLWNSSLGGVLFRGSSHNKS</sequence>
<evidence type="ECO:0000313" key="4">
    <source>
        <dbReference type="Proteomes" id="UP000243686"/>
    </source>
</evidence>
<reference evidence="3 4" key="1">
    <citation type="submission" date="2015-03" db="EMBL/GenBank/DDBJ databases">
        <title>Draft genome of the nematode, Opisthorchis viverrini.</title>
        <authorList>
            <person name="Mitreva M."/>
        </authorList>
    </citation>
    <scope>NUCLEOTIDE SEQUENCE [LARGE SCALE GENOMIC DNA]</scope>
    <source>
        <strain evidence="3">Khon Kaen</strain>
    </source>
</reference>
<dbReference type="Proteomes" id="UP000243686">
    <property type="component" value="Unassembled WGS sequence"/>
</dbReference>